<evidence type="ECO:0000313" key="3">
    <source>
        <dbReference type="Proteomes" id="UP001589858"/>
    </source>
</evidence>
<keyword evidence="3" id="KW-1185">Reference proteome</keyword>
<evidence type="ECO:0000313" key="2">
    <source>
        <dbReference type="EMBL" id="MFC0687713.1"/>
    </source>
</evidence>
<proteinExistence type="predicted"/>
<dbReference type="EMBL" id="JBHLTM010000091">
    <property type="protein sequence ID" value="MFC0687713.1"/>
    <property type="molecule type" value="Genomic_DNA"/>
</dbReference>
<organism evidence="2 3">
    <name type="scientific">Novosphingobium clariflavum</name>
    <dbReference type="NCBI Taxonomy" id="2029884"/>
    <lineage>
        <taxon>Bacteria</taxon>
        <taxon>Pseudomonadati</taxon>
        <taxon>Pseudomonadota</taxon>
        <taxon>Alphaproteobacteria</taxon>
        <taxon>Sphingomonadales</taxon>
        <taxon>Sphingomonadaceae</taxon>
        <taxon>Novosphingobium</taxon>
    </lineage>
</organism>
<comment type="caution">
    <text evidence="2">The sequence shown here is derived from an EMBL/GenBank/DDBJ whole genome shotgun (WGS) entry which is preliminary data.</text>
</comment>
<accession>A0ABV6SI29</accession>
<dbReference type="RefSeq" id="WP_267224916.1">
    <property type="nucleotide sequence ID" value="NZ_JAPCWC010000049.1"/>
</dbReference>
<name>A0ABV6SI29_9SPHN</name>
<evidence type="ECO:0000256" key="1">
    <source>
        <dbReference type="SAM" id="MobiDB-lite"/>
    </source>
</evidence>
<protein>
    <submittedName>
        <fullName evidence="2">Uncharacterized protein</fullName>
    </submittedName>
</protein>
<reference evidence="2 3" key="1">
    <citation type="submission" date="2024-09" db="EMBL/GenBank/DDBJ databases">
        <authorList>
            <person name="Sun Q."/>
            <person name="Mori K."/>
        </authorList>
    </citation>
    <scope>NUCLEOTIDE SEQUENCE [LARGE SCALE GENOMIC DNA]</scope>
    <source>
        <strain evidence="2 3">CICC 11035S</strain>
    </source>
</reference>
<dbReference type="Proteomes" id="UP001589858">
    <property type="component" value="Unassembled WGS sequence"/>
</dbReference>
<gene>
    <name evidence="2" type="ORF">ACFFF8_24295</name>
</gene>
<sequence>MTIRFSAARGGTTPVIMRALCPSAPLNAVNDNKLLRQSHRDRRLAPRVSNPPLGPALPSAANQNSHDERMLADALRHFATYGLAAASRARTNAETARLSGDMQTCNWWLAICRQLDRRMADALAQRIAHSS</sequence>
<feature type="region of interest" description="Disordered" evidence="1">
    <location>
        <begin position="39"/>
        <end position="66"/>
    </location>
</feature>